<evidence type="ECO:0000259" key="6">
    <source>
        <dbReference type="PROSITE" id="PS50915"/>
    </source>
</evidence>
<evidence type="ECO:0000313" key="7">
    <source>
        <dbReference type="Proteomes" id="UP000186698"/>
    </source>
</evidence>
<dbReference type="InterPro" id="IPR050252">
    <property type="entry name" value="Beta/Gamma-Crystallin"/>
</dbReference>
<organism evidence="7 8">
    <name type="scientific">Xenopus laevis</name>
    <name type="common">African clawed frog</name>
    <dbReference type="NCBI Taxonomy" id="8355"/>
    <lineage>
        <taxon>Eukaryota</taxon>
        <taxon>Metazoa</taxon>
        <taxon>Chordata</taxon>
        <taxon>Craniata</taxon>
        <taxon>Vertebrata</taxon>
        <taxon>Euteleostomi</taxon>
        <taxon>Amphibia</taxon>
        <taxon>Batrachia</taxon>
        <taxon>Anura</taxon>
        <taxon>Pipoidea</taxon>
        <taxon>Pipidae</taxon>
        <taxon>Xenopodinae</taxon>
        <taxon>Xenopus</taxon>
        <taxon>Xenopus</taxon>
    </lineage>
</organism>
<proteinExistence type="inferred from homology"/>
<dbReference type="Pfam" id="PF00030">
    <property type="entry name" value="Crystall"/>
    <property type="match status" value="2"/>
</dbReference>
<evidence type="ECO:0000256" key="3">
    <source>
        <dbReference type="ARBA" id="ARBA00011245"/>
    </source>
</evidence>
<dbReference type="Gene3D" id="2.60.20.10">
    <property type="entry name" value="Crystallins"/>
    <property type="match status" value="2"/>
</dbReference>
<comment type="function">
    <text evidence="1">Crystallins are the dominant structural components of the vertebrate eye lens.</text>
</comment>
<comment type="similarity">
    <text evidence="2">Belongs to the beta/gamma-crystallin family.</text>
</comment>
<feature type="domain" description="Beta/gamma crystallin 'Greek key'" evidence="6">
    <location>
        <begin position="41"/>
        <end position="83"/>
    </location>
</feature>
<dbReference type="PROSITE" id="PS50915">
    <property type="entry name" value="CRYSTALLIN_BETA_GAMMA"/>
    <property type="match status" value="4"/>
</dbReference>
<feature type="domain" description="Beta/gamma crystallin 'Greek key'" evidence="6">
    <location>
        <begin position="2"/>
        <end position="40"/>
    </location>
</feature>
<dbReference type="GO" id="GO:0005212">
    <property type="term" value="F:structural constituent of eye lens"/>
    <property type="evidence" value="ECO:0000318"/>
    <property type="project" value="GO_Central"/>
</dbReference>
<dbReference type="KEGG" id="xla:108702292"/>
<dbReference type="PRINTS" id="PR01367">
    <property type="entry name" value="BGCRYSTALLIN"/>
</dbReference>
<dbReference type="RefSeq" id="XP_041434033.1">
    <property type="nucleotide sequence ID" value="XM_041578099.1"/>
</dbReference>
<sequence length="175" mass="21180">MGKITFYEDQNFQGHSYECDSDCNDMTSYFIQCNSIRVESGNWILYEHPNYKGRQYYLKRGEYPDFKQWMGFSDSIRSCHLTPQYRGPFKMRMYEKEDFKGHMMEFTEDCSDVFAQFHYNDMNSCNVLDGQWIFYEEPNYQGRQYYLRPGEYRQCTDWGASNARIGSFRHVQHNK</sequence>
<dbReference type="InterPro" id="IPR001064">
    <property type="entry name" value="Beta/gamma_crystallin"/>
</dbReference>
<keyword evidence="7" id="KW-1185">Reference proteome</keyword>
<feature type="domain" description="Beta/gamma crystallin 'Greek key'" evidence="6">
    <location>
        <begin position="89"/>
        <end position="129"/>
    </location>
</feature>
<keyword evidence="4" id="KW-0273">Eye lens protein</keyword>
<keyword evidence="5" id="KW-0677">Repeat</keyword>
<evidence type="ECO:0000256" key="4">
    <source>
        <dbReference type="ARBA" id="ARBA00022613"/>
    </source>
</evidence>
<dbReference type="PANTHER" id="PTHR11818">
    <property type="entry name" value="BETA/GAMMA CRYSTALLIN"/>
    <property type="match status" value="1"/>
</dbReference>
<evidence type="ECO:0000256" key="1">
    <source>
        <dbReference type="ARBA" id="ARBA00003689"/>
    </source>
</evidence>
<accession>A0A8J1LX07</accession>
<evidence type="ECO:0000256" key="2">
    <source>
        <dbReference type="ARBA" id="ARBA00009646"/>
    </source>
</evidence>
<comment type="subunit">
    <text evidence="3">Monomer.</text>
</comment>
<dbReference type="SMART" id="SM00247">
    <property type="entry name" value="XTALbg"/>
    <property type="match status" value="2"/>
</dbReference>
<dbReference type="FunFam" id="2.60.20.10:FF:000003">
    <property type="entry name" value="Crystallin gamma S"/>
    <property type="match status" value="1"/>
</dbReference>
<dbReference type="GeneID" id="108702292"/>
<dbReference type="OrthoDB" id="8407241at2759"/>
<feature type="domain" description="Beta/gamma crystallin 'Greek key'" evidence="6">
    <location>
        <begin position="130"/>
        <end position="172"/>
    </location>
</feature>
<dbReference type="GO" id="GO:0007601">
    <property type="term" value="P:visual perception"/>
    <property type="evidence" value="ECO:0000318"/>
    <property type="project" value="GO_Central"/>
</dbReference>
<name>A0A8J1LX07_XENLA</name>
<evidence type="ECO:0000313" key="8">
    <source>
        <dbReference type="RefSeq" id="XP_041434033.1"/>
    </source>
</evidence>
<evidence type="ECO:0000256" key="5">
    <source>
        <dbReference type="ARBA" id="ARBA00022737"/>
    </source>
</evidence>
<dbReference type="AlphaFoldDB" id="A0A8J1LX07"/>
<dbReference type="SUPFAM" id="SSF49695">
    <property type="entry name" value="gamma-Crystallin-like"/>
    <property type="match status" value="1"/>
</dbReference>
<dbReference type="Proteomes" id="UP000186698">
    <property type="component" value="Chromosome 9_10S"/>
</dbReference>
<protein>
    <submittedName>
        <fullName evidence="8">Gamma-crystallin-3</fullName>
    </submittedName>
</protein>
<dbReference type="PANTHER" id="PTHR11818:SF140">
    <property type="entry name" value="GAMMA-CRYSTALLIN-3"/>
    <property type="match status" value="1"/>
</dbReference>
<dbReference type="FunFam" id="2.60.20.10:FF:000001">
    <property type="entry name" value="Crystallin gamma S"/>
    <property type="match status" value="1"/>
</dbReference>
<dbReference type="GO" id="GO:0002088">
    <property type="term" value="P:lens development in camera-type eye"/>
    <property type="evidence" value="ECO:0000318"/>
    <property type="project" value="GO_Central"/>
</dbReference>
<reference evidence="8" key="1">
    <citation type="submission" date="2025-08" db="UniProtKB">
        <authorList>
            <consortium name="RefSeq"/>
        </authorList>
    </citation>
    <scope>IDENTIFICATION</scope>
    <source>
        <strain evidence="8">J_2021</strain>
        <tissue evidence="8">Erythrocytes</tissue>
    </source>
</reference>
<gene>
    <name evidence="8" type="primary">cryga.7.S</name>
</gene>
<dbReference type="CTD" id="108702292"/>
<dbReference type="InterPro" id="IPR011024">
    <property type="entry name" value="G_crystallin-like"/>
</dbReference>